<protein>
    <submittedName>
        <fullName evidence="3">Uncharacterized protein LOC106152757 isoform X2</fullName>
    </submittedName>
</protein>
<feature type="transmembrane region" description="Helical" evidence="1">
    <location>
        <begin position="121"/>
        <end position="139"/>
    </location>
</feature>
<dbReference type="PANTHER" id="PTHR38640">
    <property type="entry name" value="GEO09659P1"/>
    <property type="match status" value="1"/>
</dbReference>
<keyword evidence="1" id="KW-0472">Membrane</keyword>
<reference evidence="3" key="1">
    <citation type="submission" date="2025-08" db="UniProtKB">
        <authorList>
            <consortium name="RefSeq"/>
        </authorList>
    </citation>
    <scope>IDENTIFICATION</scope>
    <source>
        <tissue evidence="3">Gonads</tissue>
    </source>
</reference>
<feature type="transmembrane region" description="Helical" evidence="1">
    <location>
        <begin position="88"/>
        <end position="109"/>
    </location>
</feature>
<dbReference type="PANTHER" id="PTHR38640:SF1">
    <property type="entry name" value="GEO09659P1"/>
    <property type="match status" value="1"/>
</dbReference>
<gene>
    <name evidence="3" type="primary">LOC106152757</name>
</gene>
<dbReference type="GeneID" id="106152757"/>
<keyword evidence="2" id="KW-1185">Reference proteome</keyword>
<dbReference type="FunCoup" id="A0A1S3H7E9">
    <property type="interactions" value="20"/>
</dbReference>
<keyword evidence="1" id="KW-0812">Transmembrane</keyword>
<evidence type="ECO:0000256" key="1">
    <source>
        <dbReference type="SAM" id="Phobius"/>
    </source>
</evidence>
<dbReference type="Proteomes" id="UP000085678">
    <property type="component" value="Unplaced"/>
</dbReference>
<dbReference type="OrthoDB" id="5915502at2759"/>
<name>A0A1S3H7E9_LINAN</name>
<dbReference type="AlphaFoldDB" id="A0A1S3H7E9"/>
<sequence length="151" mass="16634">MAAPRGDRPSLVPVNLMEKICFKYIPMAGGASYGAMCINMMQPSVFKSIYGSWEVAATHGCWLKAHIGVGLYLYSRNVMKQADMYHRIAYSVFGSVIFNFGSVLMWGYSKLILPDNTAVRVIFGLSTAVALVAVGMDYIKFVDSKVGNKLE</sequence>
<evidence type="ECO:0000313" key="3">
    <source>
        <dbReference type="RefSeq" id="XP_013381928.1"/>
    </source>
</evidence>
<dbReference type="RefSeq" id="XP_013381928.1">
    <property type="nucleotide sequence ID" value="XM_013526474.1"/>
</dbReference>
<evidence type="ECO:0000313" key="2">
    <source>
        <dbReference type="Proteomes" id="UP000085678"/>
    </source>
</evidence>
<organism evidence="2 3">
    <name type="scientific">Lingula anatina</name>
    <name type="common">Brachiopod</name>
    <name type="synonym">Lingula unguis</name>
    <dbReference type="NCBI Taxonomy" id="7574"/>
    <lineage>
        <taxon>Eukaryota</taxon>
        <taxon>Metazoa</taxon>
        <taxon>Spiralia</taxon>
        <taxon>Lophotrochozoa</taxon>
        <taxon>Brachiopoda</taxon>
        <taxon>Linguliformea</taxon>
        <taxon>Lingulata</taxon>
        <taxon>Lingulida</taxon>
        <taxon>Linguloidea</taxon>
        <taxon>Lingulidae</taxon>
        <taxon>Lingula</taxon>
    </lineage>
</organism>
<proteinExistence type="predicted"/>
<keyword evidence="1" id="KW-1133">Transmembrane helix</keyword>
<dbReference type="InParanoid" id="A0A1S3H7E9"/>
<accession>A0A1S3H7E9</accession>